<protein>
    <submittedName>
        <fullName evidence="2">Uncharacterized protein</fullName>
    </submittedName>
</protein>
<reference evidence="2 3" key="1">
    <citation type="journal article" date="2019" name="Commun. Biol.">
        <title>The bagworm genome reveals a unique fibroin gene that provides high tensile strength.</title>
        <authorList>
            <person name="Kono N."/>
            <person name="Nakamura H."/>
            <person name="Ohtoshi R."/>
            <person name="Tomita M."/>
            <person name="Numata K."/>
            <person name="Arakawa K."/>
        </authorList>
    </citation>
    <scope>NUCLEOTIDE SEQUENCE [LARGE SCALE GENOMIC DNA]</scope>
</reference>
<name>A0A4C1UT68_EUMVA</name>
<comment type="caution">
    <text evidence="2">The sequence shown here is derived from an EMBL/GenBank/DDBJ whole genome shotgun (WGS) entry which is preliminary data.</text>
</comment>
<organism evidence="2 3">
    <name type="scientific">Eumeta variegata</name>
    <name type="common">Bagworm moth</name>
    <name type="synonym">Eumeta japonica</name>
    <dbReference type="NCBI Taxonomy" id="151549"/>
    <lineage>
        <taxon>Eukaryota</taxon>
        <taxon>Metazoa</taxon>
        <taxon>Ecdysozoa</taxon>
        <taxon>Arthropoda</taxon>
        <taxon>Hexapoda</taxon>
        <taxon>Insecta</taxon>
        <taxon>Pterygota</taxon>
        <taxon>Neoptera</taxon>
        <taxon>Endopterygota</taxon>
        <taxon>Lepidoptera</taxon>
        <taxon>Glossata</taxon>
        <taxon>Ditrysia</taxon>
        <taxon>Tineoidea</taxon>
        <taxon>Psychidae</taxon>
        <taxon>Oiketicinae</taxon>
        <taxon>Eumeta</taxon>
    </lineage>
</organism>
<evidence type="ECO:0000256" key="1">
    <source>
        <dbReference type="SAM" id="MobiDB-lite"/>
    </source>
</evidence>
<dbReference type="EMBL" id="BGZK01000220">
    <property type="protein sequence ID" value="GBP29420.1"/>
    <property type="molecule type" value="Genomic_DNA"/>
</dbReference>
<sequence length="122" mass="13770">MRSSSKTWSVKGEPRDSAVVTSYRRLTGRSRSTATSKPPSYCRPQPARVSETMNRDIVGRRYWTLNFVIQAVQNIKIIFTSPFGKVGYFDVAVWPDAPWSLSYLQVPVAASTLPALRFIILD</sequence>
<dbReference type="AlphaFoldDB" id="A0A4C1UT68"/>
<feature type="region of interest" description="Disordered" evidence="1">
    <location>
        <begin position="27"/>
        <end position="46"/>
    </location>
</feature>
<feature type="compositionally biased region" description="Polar residues" evidence="1">
    <location>
        <begin position="29"/>
        <end position="38"/>
    </location>
</feature>
<proteinExistence type="predicted"/>
<evidence type="ECO:0000313" key="3">
    <source>
        <dbReference type="Proteomes" id="UP000299102"/>
    </source>
</evidence>
<gene>
    <name evidence="2" type="ORF">EVAR_22032_1</name>
</gene>
<evidence type="ECO:0000313" key="2">
    <source>
        <dbReference type="EMBL" id="GBP29420.1"/>
    </source>
</evidence>
<dbReference type="Proteomes" id="UP000299102">
    <property type="component" value="Unassembled WGS sequence"/>
</dbReference>
<accession>A0A4C1UT68</accession>
<keyword evidence="3" id="KW-1185">Reference proteome</keyword>